<dbReference type="Pfam" id="PF00561">
    <property type="entry name" value="Abhydrolase_1"/>
    <property type="match status" value="1"/>
</dbReference>
<keyword evidence="3" id="KW-1185">Reference proteome</keyword>
<protein>
    <submittedName>
        <fullName evidence="2">Pimeloyl-ACP methyl ester carboxylesterase</fullName>
    </submittedName>
</protein>
<dbReference type="PRINTS" id="PR00111">
    <property type="entry name" value="ABHYDROLASE"/>
</dbReference>
<dbReference type="Proteomes" id="UP000243904">
    <property type="component" value="Chromosome I"/>
</dbReference>
<dbReference type="EMBL" id="LT629750">
    <property type="protein sequence ID" value="SDT23363.1"/>
    <property type="molecule type" value="Genomic_DNA"/>
</dbReference>
<evidence type="ECO:0000259" key="1">
    <source>
        <dbReference type="Pfam" id="PF00561"/>
    </source>
</evidence>
<dbReference type="PANTHER" id="PTHR43798">
    <property type="entry name" value="MONOACYLGLYCEROL LIPASE"/>
    <property type="match status" value="1"/>
</dbReference>
<evidence type="ECO:0000313" key="3">
    <source>
        <dbReference type="Proteomes" id="UP000243904"/>
    </source>
</evidence>
<dbReference type="SUPFAM" id="SSF53474">
    <property type="entry name" value="alpha/beta-Hydrolases"/>
    <property type="match status" value="1"/>
</dbReference>
<dbReference type="InterPro" id="IPR050266">
    <property type="entry name" value="AB_hydrolase_sf"/>
</dbReference>
<dbReference type="Gene3D" id="3.40.50.1820">
    <property type="entry name" value="alpha/beta hydrolase"/>
    <property type="match status" value="1"/>
</dbReference>
<evidence type="ECO:0000313" key="2">
    <source>
        <dbReference type="EMBL" id="SDT23363.1"/>
    </source>
</evidence>
<organism evidence="2 3">
    <name type="scientific">Bradyrhizobium canariense</name>
    <dbReference type="NCBI Taxonomy" id="255045"/>
    <lineage>
        <taxon>Bacteria</taxon>
        <taxon>Pseudomonadati</taxon>
        <taxon>Pseudomonadota</taxon>
        <taxon>Alphaproteobacteria</taxon>
        <taxon>Hyphomicrobiales</taxon>
        <taxon>Nitrobacteraceae</taxon>
        <taxon>Bradyrhizobium</taxon>
    </lineage>
</organism>
<sequence>MNAKINTMKVVRDGVSLAYHEAGGGDGSPILFVHGFGCNGGHFRLQQQHFAAFTRTVAVDLRGHGASDAPLQDYGPIGFADDLRWLCDHLGLKRPIVVGHSMGGNIALKLAARAPDFVKAIVMLDTFVDGDASFLQGLRELSDNMQAIGGSRQLFETLSAMLFLPSDDPELKKDVLEQCARTPWHVLTSAFAAHLLHGSSVTDLQQLAVPAAYIGADGLPTEIWRVEGINAGVSTGKTLGVGHFSPLLAPDQINAMLECFVGRVNASVALA</sequence>
<feature type="domain" description="AB hydrolase-1" evidence="1">
    <location>
        <begin position="29"/>
        <end position="134"/>
    </location>
</feature>
<name>A0A1H1YPG4_9BRAD</name>
<dbReference type="InterPro" id="IPR000073">
    <property type="entry name" value="AB_hydrolase_1"/>
</dbReference>
<dbReference type="AlphaFoldDB" id="A0A1H1YPG4"/>
<proteinExistence type="predicted"/>
<gene>
    <name evidence="2" type="ORF">SAMN05444158_4942</name>
</gene>
<reference evidence="3" key="1">
    <citation type="submission" date="2016-10" db="EMBL/GenBank/DDBJ databases">
        <authorList>
            <person name="Varghese N."/>
            <person name="Submissions S."/>
        </authorList>
    </citation>
    <scope>NUCLEOTIDE SEQUENCE [LARGE SCALE GENOMIC DNA]</scope>
    <source>
        <strain evidence="3">GAS369</strain>
    </source>
</reference>
<accession>A0A1H1YPG4</accession>
<dbReference type="InterPro" id="IPR029058">
    <property type="entry name" value="AB_hydrolase_fold"/>
</dbReference>